<dbReference type="SUPFAM" id="SSF53706">
    <property type="entry name" value="Formate dehydrogenase/DMSO reductase, domains 1-3"/>
    <property type="match status" value="1"/>
</dbReference>
<dbReference type="EC" id="1.7.99.4" evidence="1"/>
<protein>
    <submittedName>
        <fullName evidence="1">Respiratory nitrate reductase 1 subunit alpha</fullName>
        <ecNumber evidence="1">1.7.99.4</ecNumber>
    </submittedName>
</protein>
<dbReference type="Gene3D" id="3.40.50.12440">
    <property type="match status" value="1"/>
</dbReference>
<organism evidence="1 2">
    <name type="scientific">Salmonella enterica I</name>
    <dbReference type="NCBI Taxonomy" id="59201"/>
    <lineage>
        <taxon>Bacteria</taxon>
        <taxon>Pseudomonadati</taxon>
        <taxon>Pseudomonadota</taxon>
        <taxon>Gammaproteobacteria</taxon>
        <taxon>Enterobacterales</taxon>
        <taxon>Enterobacteriaceae</taxon>
        <taxon>Salmonella</taxon>
    </lineage>
</organism>
<dbReference type="GO" id="GO:0016491">
    <property type="term" value="F:oxidoreductase activity"/>
    <property type="evidence" value="ECO:0007669"/>
    <property type="project" value="UniProtKB-KW"/>
</dbReference>
<dbReference type="AlphaFoldDB" id="A0A379UQF5"/>
<reference evidence="1 2" key="1">
    <citation type="submission" date="2018-06" db="EMBL/GenBank/DDBJ databases">
        <authorList>
            <consortium name="Pathogen Informatics"/>
            <person name="Doyle S."/>
        </authorList>
    </citation>
    <scope>NUCLEOTIDE SEQUENCE [LARGE SCALE GENOMIC DNA]</scope>
    <source>
        <strain evidence="1 2">NCTC5798</strain>
    </source>
</reference>
<name>A0A379UQF5_SALET</name>
<proteinExistence type="predicted"/>
<sequence length="136" mass="15156">MLRAADLVDSLGQENNPEWKTVAINSNGEMVAPNGSIGFRWGEKGKWNLEQRDGTTGAETELQLSLLGSQDEIADVGFPYFGGEGSEYFNHVALDNVLLHKLPAKTSATGRWFYRTGHHRLRSDHGELWSGTRPER</sequence>
<evidence type="ECO:0000313" key="1">
    <source>
        <dbReference type="EMBL" id="SUG70578.1"/>
    </source>
</evidence>
<dbReference type="Proteomes" id="UP000255534">
    <property type="component" value="Unassembled WGS sequence"/>
</dbReference>
<keyword evidence="1" id="KW-0560">Oxidoreductase</keyword>
<dbReference type="EMBL" id="UGXK01000001">
    <property type="protein sequence ID" value="SUG70578.1"/>
    <property type="molecule type" value="Genomic_DNA"/>
</dbReference>
<evidence type="ECO:0000313" key="2">
    <source>
        <dbReference type="Proteomes" id="UP000255534"/>
    </source>
</evidence>
<gene>
    <name evidence="1" type="primary">narG_7</name>
    <name evidence="1" type="ORF">NCTC5798_01697</name>
</gene>
<accession>A0A379UQF5</accession>